<dbReference type="GO" id="GO:0005737">
    <property type="term" value="C:cytoplasm"/>
    <property type="evidence" value="ECO:0007669"/>
    <property type="project" value="TreeGrafter"/>
</dbReference>
<reference evidence="2 3" key="1">
    <citation type="submission" date="2015-12" db="EMBL/GenBank/DDBJ databases">
        <title>Dictyostelia acquired genes for synthesis and detection of signals that induce cell-type specialization by lateral gene transfer from prokaryotes.</title>
        <authorList>
            <person name="Gloeckner G."/>
            <person name="Schaap P."/>
        </authorList>
    </citation>
    <scope>NUCLEOTIDE SEQUENCE [LARGE SCALE GENOMIC DNA]</scope>
    <source>
        <strain evidence="2 3">TK</strain>
    </source>
</reference>
<organism evidence="2 3">
    <name type="scientific">Tieghemostelium lacteum</name>
    <name type="common">Slime mold</name>
    <name type="synonym">Dictyostelium lacteum</name>
    <dbReference type="NCBI Taxonomy" id="361077"/>
    <lineage>
        <taxon>Eukaryota</taxon>
        <taxon>Amoebozoa</taxon>
        <taxon>Evosea</taxon>
        <taxon>Eumycetozoa</taxon>
        <taxon>Dictyostelia</taxon>
        <taxon>Dictyosteliales</taxon>
        <taxon>Raperosteliaceae</taxon>
        <taxon>Tieghemostelium</taxon>
    </lineage>
</organism>
<dbReference type="InterPro" id="IPR005129">
    <property type="entry name" value="GTPase_ArgK"/>
</dbReference>
<dbReference type="InterPro" id="IPR027417">
    <property type="entry name" value="P-loop_NTPase"/>
</dbReference>
<dbReference type="Gene3D" id="3.40.50.300">
    <property type="entry name" value="P-loop containing nucleotide triphosphate hydrolases"/>
    <property type="match status" value="1"/>
</dbReference>
<dbReference type="STRING" id="361077.A0A151ZJN8"/>
<dbReference type="Gene3D" id="1.20.5.170">
    <property type="match status" value="1"/>
</dbReference>
<dbReference type="SUPFAM" id="SSF52540">
    <property type="entry name" value="P-loop containing nucleoside triphosphate hydrolases"/>
    <property type="match status" value="1"/>
</dbReference>
<dbReference type="AlphaFoldDB" id="A0A151ZJN8"/>
<name>A0A151ZJN8_TIELA</name>
<dbReference type="CDD" id="cd03114">
    <property type="entry name" value="MMAA-like"/>
    <property type="match status" value="1"/>
</dbReference>
<dbReference type="OrthoDB" id="1476984at2759"/>
<evidence type="ECO:0000313" key="3">
    <source>
        <dbReference type="Proteomes" id="UP000076078"/>
    </source>
</evidence>
<dbReference type="NCBIfam" id="TIGR00750">
    <property type="entry name" value="lao"/>
    <property type="match status" value="1"/>
</dbReference>
<evidence type="ECO:0000313" key="2">
    <source>
        <dbReference type="EMBL" id="KYQ94137.1"/>
    </source>
</evidence>
<dbReference type="GO" id="GO:0003924">
    <property type="term" value="F:GTPase activity"/>
    <property type="evidence" value="ECO:0007669"/>
    <property type="project" value="InterPro"/>
</dbReference>
<evidence type="ECO:0000256" key="1">
    <source>
        <dbReference type="ARBA" id="ARBA00009625"/>
    </source>
</evidence>
<dbReference type="PANTHER" id="PTHR23408">
    <property type="entry name" value="METHYLMALONYL-COA MUTASE"/>
    <property type="match status" value="1"/>
</dbReference>
<dbReference type="Pfam" id="PF03308">
    <property type="entry name" value="MeaB"/>
    <property type="match status" value="1"/>
</dbReference>
<keyword evidence="3" id="KW-1185">Reference proteome</keyword>
<comment type="caution">
    <text evidence="2">The sequence shown here is derived from an EMBL/GenBank/DDBJ whole genome shotgun (WGS) entry which is preliminary data.</text>
</comment>
<sequence length="380" mass="42654">MNFLKLLNKSTTLYKSFKSNTIIQRSFSTGFRVGVSKDSLFSRIKDENKQLLHNLQSQNTMYLSRLITLIESKREDHQEQSRLIISYLLQKQRESKDRSFRIGISGPPGAGKSTFIEYFGKYLTGSECNHKVAILAIDPSSVRSGGSILGDKTRMTELSVDPNAFIRPSSSRGTLGGIAKGTADTVVLCESAGFDIVLIETVGVGQSEVSMDDMVDMFVLLVPPANGDELQGLKKGIVESSDIVVVNKADGELMPKARFTVSEYQSAFKLQRPKFENWIPKVLSVSSQEKNGIEKVWKTMCDFKQEMIKSGEFQKKRSKQNHTIMRKIIEEEIVEKLFESETVEQILPQYEEQVKSGEISASYASDQIIKAFLSQPFKVK</sequence>
<dbReference type="FunCoup" id="A0A151ZJN8">
    <property type="interactions" value="61"/>
</dbReference>
<dbReference type="EMBL" id="LODT01000022">
    <property type="protein sequence ID" value="KYQ94137.1"/>
    <property type="molecule type" value="Genomic_DNA"/>
</dbReference>
<dbReference type="PANTHER" id="PTHR23408:SF3">
    <property type="entry name" value="METHYLMALONIC ACIDURIA TYPE A PROTEIN, MITOCHONDRIAL"/>
    <property type="match status" value="1"/>
</dbReference>
<dbReference type="GO" id="GO:0005525">
    <property type="term" value="F:GTP binding"/>
    <property type="evidence" value="ECO:0007669"/>
    <property type="project" value="InterPro"/>
</dbReference>
<dbReference type="InParanoid" id="A0A151ZJN8"/>
<dbReference type="Gene3D" id="1.10.287.130">
    <property type="match status" value="1"/>
</dbReference>
<dbReference type="NCBIfam" id="NF006958">
    <property type="entry name" value="PRK09435.1"/>
    <property type="match status" value="1"/>
</dbReference>
<accession>A0A151ZJN8</accession>
<comment type="similarity">
    <text evidence="1">Belongs to the SIMIBI class G3E GTPase family. ArgK/MeaB subfamily.</text>
</comment>
<dbReference type="OMA" id="QARYWFG"/>
<dbReference type="Proteomes" id="UP000076078">
    <property type="component" value="Unassembled WGS sequence"/>
</dbReference>
<gene>
    <name evidence="2" type="ORF">DLAC_11587</name>
</gene>
<evidence type="ECO:0008006" key="4">
    <source>
        <dbReference type="Google" id="ProtNLM"/>
    </source>
</evidence>
<protein>
    <recommendedName>
        <fullName evidence="4">Methylmalonic aciduria type A protein</fullName>
    </recommendedName>
</protein>
<proteinExistence type="inferred from homology"/>